<dbReference type="InterPro" id="IPR001107">
    <property type="entry name" value="Band_7"/>
</dbReference>
<evidence type="ECO:0000313" key="4">
    <source>
        <dbReference type="EMBL" id="GIY91349.1"/>
    </source>
</evidence>
<proteinExistence type="inferred from homology"/>
<evidence type="ECO:0000256" key="2">
    <source>
        <dbReference type="SAM" id="MobiDB-lite"/>
    </source>
</evidence>
<organism evidence="4 5">
    <name type="scientific">Caerostris extrusa</name>
    <name type="common">Bark spider</name>
    <name type="synonym">Caerostris bankana</name>
    <dbReference type="NCBI Taxonomy" id="172846"/>
    <lineage>
        <taxon>Eukaryota</taxon>
        <taxon>Metazoa</taxon>
        <taxon>Ecdysozoa</taxon>
        <taxon>Arthropoda</taxon>
        <taxon>Chelicerata</taxon>
        <taxon>Arachnida</taxon>
        <taxon>Araneae</taxon>
        <taxon>Araneomorphae</taxon>
        <taxon>Entelegynae</taxon>
        <taxon>Araneoidea</taxon>
        <taxon>Araneidae</taxon>
        <taxon>Caerostris</taxon>
    </lineage>
</organism>
<accession>A0AAV4XBM6</accession>
<reference evidence="4 5" key="1">
    <citation type="submission" date="2021-06" db="EMBL/GenBank/DDBJ databases">
        <title>Caerostris extrusa draft genome.</title>
        <authorList>
            <person name="Kono N."/>
            <person name="Arakawa K."/>
        </authorList>
    </citation>
    <scope>NUCLEOTIDE SEQUENCE [LARGE SCALE GENOMIC DNA]</scope>
</reference>
<dbReference type="AlphaFoldDB" id="A0AAV4XBM6"/>
<protein>
    <submittedName>
        <fullName evidence="4">Mechanosensory protein 2</fullName>
    </submittedName>
</protein>
<dbReference type="EMBL" id="BPLR01000004">
    <property type="protein sequence ID" value="GIY91349.1"/>
    <property type="molecule type" value="Genomic_DNA"/>
</dbReference>
<keyword evidence="5" id="KW-1185">Reference proteome</keyword>
<dbReference type="Pfam" id="PF01145">
    <property type="entry name" value="Band_7"/>
    <property type="match status" value="1"/>
</dbReference>
<dbReference type="InterPro" id="IPR043202">
    <property type="entry name" value="Band-7_stomatin-like"/>
</dbReference>
<evidence type="ECO:0000256" key="1">
    <source>
        <dbReference type="ARBA" id="ARBA00008164"/>
    </source>
</evidence>
<evidence type="ECO:0000259" key="3">
    <source>
        <dbReference type="Pfam" id="PF01145"/>
    </source>
</evidence>
<sequence length="160" mass="17971">MTFNVPSQEILIKESVTLQVDAVIYYRVFNAIASVVNKDKNSTHFAGFFLNETTQEWGIKVEKVEIKDVRLPESLQKAMAAEAEATRASNAKVITANGEKKGFKGVKKEAAEIISECPVALQLRHFPVVSSLKTEQQQQQQQGEQEEKKLRKFSIPFGRS</sequence>
<dbReference type="InterPro" id="IPR036013">
    <property type="entry name" value="Band_7/SPFH_dom_sf"/>
</dbReference>
<gene>
    <name evidence="4" type="primary">mec-2</name>
    <name evidence="4" type="ORF">CEXT_192461</name>
</gene>
<name>A0AAV4XBM6_CAEEX</name>
<feature type="region of interest" description="Disordered" evidence="2">
    <location>
        <begin position="133"/>
        <end position="160"/>
    </location>
</feature>
<dbReference type="PANTHER" id="PTHR10264:SF19">
    <property type="entry name" value="AT06885P-RELATED"/>
    <property type="match status" value="1"/>
</dbReference>
<dbReference type="Proteomes" id="UP001054945">
    <property type="component" value="Unassembled WGS sequence"/>
</dbReference>
<dbReference type="GO" id="GO:0005886">
    <property type="term" value="C:plasma membrane"/>
    <property type="evidence" value="ECO:0007669"/>
    <property type="project" value="InterPro"/>
</dbReference>
<dbReference type="SUPFAM" id="SSF117892">
    <property type="entry name" value="Band 7/SPFH domain"/>
    <property type="match status" value="1"/>
</dbReference>
<evidence type="ECO:0000313" key="5">
    <source>
        <dbReference type="Proteomes" id="UP001054945"/>
    </source>
</evidence>
<comment type="caution">
    <text evidence="4">The sequence shown here is derived from an EMBL/GenBank/DDBJ whole genome shotgun (WGS) entry which is preliminary data.</text>
</comment>
<feature type="domain" description="Band 7" evidence="3">
    <location>
        <begin position="50"/>
        <end position="100"/>
    </location>
</feature>
<comment type="similarity">
    <text evidence="1">Belongs to the band 7/mec-2 family.</text>
</comment>
<dbReference type="Gene3D" id="3.30.479.30">
    <property type="entry name" value="Band 7 domain"/>
    <property type="match status" value="1"/>
</dbReference>
<dbReference type="PANTHER" id="PTHR10264">
    <property type="entry name" value="BAND 7 PROTEIN-RELATED"/>
    <property type="match status" value="1"/>
</dbReference>
<dbReference type="Gene3D" id="6.10.250.2090">
    <property type="match status" value="1"/>
</dbReference>